<keyword evidence="2" id="KW-1185">Reference proteome</keyword>
<evidence type="ECO:0000313" key="2">
    <source>
        <dbReference type="Proteomes" id="UP000054047"/>
    </source>
</evidence>
<protein>
    <submittedName>
        <fullName evidence="1">Uncharacterized protein</fullName>
    </submittedName>
</protein>
<sequence length="71" mass="8389">MDNEVAALADTVFKTYNDVESMANALNYYKNKTGWAYLVYQWNTGFREYRLYLNRTRSIVTRILGNRNSSH</sequence>
<gene>
    <name evidence="1" type="ORF">ANCDUO_23287</name>
</gene>
<proteinExistence type="predicted"/>
<dbReference type="AlphaFoldDB" id="A0A0C2FIU4"/>
<dbReference type="EMBL" id="KN768751">
    <property type="protein sequence ID" value="KIH46659.1"/>
    <property type="molecule type" value="Genomic_DNA"/>
</dbReference>
<dbReference type="Proteomes" id="UP000054047">
    <property type="component" value="Unassembled WGS sequence"/>
</dbReference>
<name>A0A0C2FIU4_9BILA</name>
<organism evidence="1 2">
    <name type="scientific">Ancylostoma duodenale</name>
    <dbReference type="NCBI Taxonomy" id="51022"/>
    <lineage>
        <taxon>Eukaryota</taxon>
        <taxon>Metazoa</taxon>
        <taxon>Ecdysozoa</taxon>
        <taxon>Nematoda</taxon>
        <taxon>Chromadorea</taxon>
        <taxon>Rhabditida</taxon>
        <taxon>Rhabditina</taxon>
        <taxon>Rhabditomorpha</taxon>
        <taxon>Strongyloidea</taxon>
        <taxon>Ancylostomatidae</taxon>
        <taxon>Ancylostomatinae</taxon>
        <taxon>Ancylostoma</taxon>
    </lineage>
</organism>
<evidence type="ECO:0000313" key="1">
    <source>
        <dbReference type="EMBL" id="KIH46659.1"/>
    </source>
</evidence>
<reference evidence="1 2" key="1">
    <citation type="submission" date="2013-12" db="EMBL/GenBank/DDBJ databases">
        <title>Draft genome of the parsitic nematode Ancylostoma duodenale.</title>
        <authorList>
            <person name="Mitreva M."/>
        </authorList>
    </citation>
    <scope>NUCLEOTIDE SEQUENCE [LARGE SCALE GENOMIC DNA]</scope>
    <source>
        <strain evidence="1 2">Zhejiang</strain>
    </source>
</reference>
<accession>A0A0C2FIU4</accession>